<evidence type="ECO:0000313" key="2">
    <source>
        <dbReference type="Proteomes" id="UP000242715"/>
    </source>
</evidence>
<accession>A0A2Z6NQF2</accession>
<evidence type="ECO:0000313" key="1">
    <source>
        <dbReference type="EMBL" id="GAU46261.1"/>
    </source>
</evidence>
<proteinExistence type="predicted"/>
<name>A0A2Z6NQF2_TRISU</name>
<reference evidence="2" key="1">
    <citation type="journal article" date="2017" name="Front. Plant Sci.">
        <title>Climate Clever Clovers: New Paradigm to Reduce the Environmental Footprint of Ruminants by Breeding Low Methanogenic Forages Utilizing Haplotype Variation.</title>
        <authorList>
            <person name="Kaur P."/>
            <person name="Appels R."/>
            <person name="Bayer P.E."/>
            <person name="Keeble-Gagnere G."/>
            <person name="Wang J."/>
            <person name="Hirakawa H."/>
            <person name="Shirasawa K."/>
            <person name="Vercoe P."/>
            <person name="Stefanova K."/>
            <person name="Durmic Z."/>
            <person name="Nichols P."/>
            <person name="Revell C."/>
            <person name="Isobe S.N."/>
            <person name="Edwards D."/>
            <person name="Erskine W."/>
        </authorList>
    </citation>
    <scope>NUCLEOTIDE SEQUENCE [LARGE SCALE GENOMIC DNA]</scope>
    <source>
        <strain evidence="2">cv. Daliak</strain>
    </source>
</reference>
<keyword evidence="2" id="KW-1185">Reference proteome</keyword>
<dbReference type="Proteomes" id="UP000242715">
    <property type="component" value="Unassembled WGS sequence"/>
</dbReference>
<dbReference type="EMBL" id="DF974195">
    <property type="protein sequence ID" value="GAU46261.1"/>
    <property type="molecule type" value="Genomic_DNA"/>
</dbReference>
<gene>
    <name evidence="1" type="ORF">TSUD_174370</name>
</gene>
<dbReference type="AlphaFoldDB" id="A0A2Z6NQF2"/>
<sequence>MKFDDLHFASLCLDFGITSVAYNKINKLDFISIFRRRLTFETDRKLQRALNFSPYRNLHILELISFFMDWLEYVFVMLRDMYWACSYSIEAPCNIIYIHNTHDDDIERAQPVANYHDAILKLLIAIDLIFSCNKSKCWQLHYHMFAFGAT</sequence>
<protein>
    <submittedName>
        <fullName evidence="1">Uncharacterized protein</fullName>
    </submittedName>
</protein>
<organism evidence="1 2">
    <name type="scientific">Trifolium subterraneum</name>
    <name type="common">Subterranean clover</name>
    <dbReference type="NCBI Taxonomy" id="3900"/>
    <lineage>
        <taxon>Eukaryota</taxon>
        <taxon>Viridiplantae</taxon>
        <taxon>Streptophyta</taxon>
        <taxon>Embryophyta</taxon>
        <taxon>Tracheophyta</taxon>
        <taxon>Spermatophyta</taxon>
        <taxon>Magnoliopsida</taxon>
        <taxon>eudicotyledons</taxon>
        <taxon>Gunneridae</taxon>
        <taxon>Pentapetalae</taxon>
        <taxon>rosids</taxon>
        <taxon>fabids</taxon>
        <taxon>Fabales</taxon>
        <taxon>Fabaceae</taxon>
        <taxon>Papilionoideae</taxon>
        <taxon>50 kb inversion clade</taxon>
        <taxon>NPAAA clade</taxon>
        <taxon>Hologalegina</taxon>
        <taxon>IRL clade</taxon>
        <taxon>Trifolieae</taxon>
        <taxon>Trifolium</taxon>
    </lineage>
</organism>